<reference evidence="3 4" key="1">
    <citation type="submission" date="2007-04" db="EMBL/GenBank/DDBJ databases">
        <title>Complete genome sequence of Burkholderia multivorans ATCC 17616.</title>
        <authorList>
            <person name="Ohtsubo Y."/>
            <person name="Yamashita A."/>
            <person name="Kurokawa K."/>
            <person name="Takami H."/>
            <person name="Yuhara S."/>
            <person name="Nishiyama E."/>
            <person name="Endo R."/>
            <person name="Miyazaki R."/>
            <person name="Ono A."/>
            <person name="Yano K."/>
            <person name="Ito M."/>
            <person name="Sota M."/>
            <person name="Yuji N."/>
            <person name="Hattori M."/>
            <person name="Tsuda M."/>
        </authorList>
    </citation>
    <scope>NUCLEOTIDE SEQUENCE [LARGE SCALE GENOMIC DNA]</scope>
    <source>
        <strain evidence="4">ATCC 17616 / 249</strain>
    </source>
</reference>
<accession>A0A0H3KQX2</accession>
<dbReference type="EMBL" id="AP009387">
    <property type="protein sequence ID" value="BAG47767.1"/>
    <property type="molecule type" value="Genomic_DNA"/>
</dbReference>
<evidence type="ECO:0000256" key="2">
    <source>
        <dbReference type="ARBA" id="ARBA00022679"/>
    </source>
</evidence>
<dbReference type="SUPFAM" id="SSF53756">
    <property type="entry name" value="UDP-Glycosyltransferase/glycogen phosphorylase"/>
    <property type="match status" value="1"/>
</dbReference>
<dbReference type="GeneID" id="93168620"/>
<dbReference type="KEGG" id="bmj:BMULJ_05963"/>
<evidence type="ECO:0000313" key="3">
    <source>
        <dbReference type="EMBL" id="BAG47767.1"/>
    </source>
</evidence>
<sequence length="369" mass="39450">MSVIPFAASMQQRIADTPPLARPLRSIVVFRALRLGDMLCAVPALRALRDAQPAAAIRLVTLPSAAQWMRRYDRYVDDIAVFPGDARLPERTVDEAARADFGATLARWQPDLAIQMHGDGRVTNAIVGRFGARAVAGFTRTDAVPTTRAWLPYPDRGPEPLRLLQLVRALGASTPSADASHLEFPLTPADHAELRDSGLLARLGDRPLLCVHPGASAAHKCWPPDAFAHVARHLAACHGLTIVLTGSAAEQPLARHVAARTGGDTIDATCGLSIGAMAALIARARLLLCNDTGVSHLAAALRVPSVVVLGRADPERWAPLDRNRHVCVRDPDATRVNDVLEAGCMLLSRDARAHAAAALSPPRDDVSAR</sequence>
<protein>
    <submittedName>
        <fullName evidence="3">ADP-heptose:LPS heptosyltransferase</fullName>
        <ecNumber evidence="3">2.4.1.-</ecNumber>
    </submittedName>
</protein>
<name>A0A0H3KQX2_BURM1</name>
<dbReference type="Pfam" id="PF01075">
    <property type="entry name" value="Glyco_transf_9"/>
    <property type="match status" value="1"/>
</dbReference>
<keyword evidence="1 3" id="KW-0328">Glycosyltransferase</keyword>
<proteinExistence type="predicted"/>
<organism evidence="3 4">
    <name type="scientific">Burkholderia multivorans (strain ATCC 17616 / 249)</name>
    <dbReference type="NCBI Taxonomy" id="395019"/>
    <lineage>
        <taxon>Bacteria</taxon>
        <taxon>Pseudomonadati</taxon>
        <taxon>Pseudomonadota</taxon>
        <taxon>Betaproteobacteria</taxon>
        <taxon>Burkholderiales</taxon>
        <taxon>Burkholderiaceae</taxon>
        <taxon>Burkholderia</taxon>
        <taxon>Burkholderia cepacia complex</taxon>
    </lineage>
</organism>
<dbReference type="STRING" id="395019.BMULJ_05963"/>
<dbReference type="RefSeq" id="WP_012217935.1">
    <property type="nucleotide sequence ID" value="NC_010087.1"/>
</dbReference>
<dbReference type="PANTHER" id="PTHR30160:SF1">
    <property type="entry name" value="LIPOPOLYSACCHARIDE 1,2-N-ACETYLGLUCOSAMINETRANSFERASE-RELATED"/>
    <property type="match status" value="1"/>
</dbReference>
<gene>
    <name evidence="3" type="ordered locus">BMULJ_05963</name>
</gene>
<evidence type="ECO:0000256" key="1">
    <source>
        <dbReference type="ARBA" id="ARBA00022676"/>
    </source>
</evidence>
<keyword evidence="4" id="KW-1185">Reference proteome</keyword>
<dbReference type="InterPro" id="IPR051199">
    <property type="entry name" value="LPS_LOS_Heptosyltrfase"/>
</dbReference>
<dbReference type="PANTHER" id="PTHR30160">
    <property type="entry name" value="TETRAACYLDISACCHARIDE 4'-KINASE-RELATED"/>
    <property type="match status" value="1"/>
</dbReference>
<dbReference type="KEGG" id="bmu:Bmul_5534"/>
<dbReference type="eggNOG" id="COG0859">
    <property type="taxonomic scope" value="Bacteria"/>
</dbReference>
<dbReference type="GO" id="GO:0008713">
    <property type="term" value="F:ADP-heptose-lipopolysaccharide heptosyltransferase activity"/>
    <property type="evidence" value="ECO:0007669"/>
    <property type="project" value="TreeGrafter"/>
</dbReference>
<evidence type="ECO:0000313" key="4">
    <source>
        <dbReference type="Proteomes" id="UP000008815"/>
    </source>
</evidence>
<dbReference type="HOGENOM" id="CLU_038371_0_1_4"/>
<dbReference type="EC" id="2.4.1.-" evidence="3"/>
<dbReference type="CDD" id="cd03789">
    <property type="entry name" value="GT9_LPS_heptosyltransferase"/>
    <property type="match status" value="1"/>
</dbReference>
<dbReference type="Gene3D" id="3.40.50.2000">
    <property type="entry name" value="Glycogen Phosphorylase B"/>
    <property type="match status" value="2"/>
</dbReference>
<dbReference type="InterPro" id="IPR002201">
    <property type="entry name" value="Glyco_trans_9"/>
</dbReference>
<dbReference type="AlphaFoldDB" id="A0A0H3KQX2"/>
<dbReference type="GO" id="GO:0005829">
    <property type="term" value="C:cytosol"/>
    <property type="evidence" value="ECO:0007669"/>
    <property type="project" value="TreeGrafter"/>
</dbReference>
<dbReference type="Proteomes" id="UP000008815">
    <property type="component" value="Chromosome 3"/>
</dbReference>
<dbReference type="GO" id="GO:0009244">
    <property type="term" value="P:lipopolysaccharide core region biosynthetic process"/>
    <property type="evidence" value="ECO:0007669"/>
    <property type="project" value="TreeGrafter"/>
</dbReference>
<keyword evidence="2 3" id="KW-0808">Transferase</keyword>